<dbReference type="EMBL" id="OV725082">
    <property type="protein sequence ID" value="CAH1405491.1"/>
    <property type="molecule type" value="Genomic_DNA"/>
</dbReference>
<evidence type="ECO:0000313" key="2">
    <source>
        <dbReference type="Proteomes" id="UP001152798"/>
    </source>
</evidence>
<reference evidence="1" key="1">
    <citation type="submission" date="2022-01" db="EMBL/GenBank/DDBJ databases">
        <authorList>
            <person name="King R."/>
        </authorList>
    </citation>
    <scope>NUCLEOTIDE SEQUENCE</scope>
</reference>
<dbReference type="Proteomes" id="UP001152798">
    <property type="component" value="Chromosome 6"/>
</dbReference>
<dbReference type="AlphaFoldDB" id="A0A9P0MVV0"/>
<dbReference type="OrthoDB" id="10295343at2759"/>
<gene>
    <name evidence="1" type="ORF">NEZAVI_LOCUS13697</name>
</gene>
<name>A0A9P0MVV0_NEZVI</name>
<evidence type="ECO:0000313" key="1">
    <source>
        <dbReference type="EMBL" id="CAH1405491.1"/>
    </source>
</evidence>
<proteinExistence type="predicted"/>
<protein>
    <submittedName>
        <fullName evidence="1">Uncharacterized protein</fullName>
    </submittedName>
</protein>
<keyword evidence="2" id="KW-1185">Reference proteome</keyword>
<organism evidence="1 2">
    <name type="scientific">Nezara viridula</name>
    <name type="common">Southern green stink bug</name>
    <name type="synonym">Cimex viridulus</name>
    <dbReference type="NCBI Taxonomy" id="85310"/>
    <lineage>
        <taxon>Eukaryota</taxon>
        <taxon>Metazoa</taxon>
        <taxon>Ecdysozoa</taxon>
        <taxon>Arthropoda</taxon>
        <taxon>Hexapoda</taxon>
        <taxon>Insecta</taxon>
        <taxon>Pterygota</taxon>
        <taxon>Neoptera</taxon>
        <taxon>Paraneoptera</taxon>
        <taxon>Hemiptera</taxon>
        <taxon>Heteroptera</taxon>
        <taxon>Panheteroptera</taxon>
        <taxon>Pentatomomorpha</taxon>
        <taxon>Pentatomoidea</taxon>
        <taxon>Pentatomidae</taxon>
        <taxon>Pentatominae</taxon>
        <taxon>Nezara</taxon>
    </lineage>
</organism>
<sequence>MARIKREDAMRFKKYVWALFEEVVRTQRKGITSGEISSYIQSRLKVDVRNRVNAILALGAEVGLVNMKQEGRFLMKRGVSELDKLLDTIA</sequence>
<accession>A0A9P0MVV0</accession>